<dbReference type="CDD" id="cd16841">
    <property type="entry name" value="RraA_family"/>
    <property type="match status" value="1"/>
</dbReference>
<dbReference type="EMBL" id="CP002500">
    <property type="protein sequence ID" value="AET39508.1"/>
    <property type="molecule type" value="Genomic_DNA"/>
</dbReference>
<keyword evidence="3" id="KW-1185">Reference proteome</keyword>
<keyword evidence="1" id="KW-0479">Metal-binding</keyword>
<feature type="binding site" evidence="1">
    <location>
        <position position="123"/>
    </location>
    <ligand>
        <name>substrate</name>
    </ligand>
</feature>
<dbReference type="KEGG" id="erc:Ecym_4468"/>
<reference evidence="3" key="1">
    <citation type="journal article" date="2012" name="G3 (Bethesda)">
        <title>Pichia sorbitophila, an interspecies yeast hybrid reveals early steps of genome resolution following polyploidization.</title>
        <authorList>
            <person name="Leh Louis V."/>
            <person name="Despons L."/>
            <person name="Friedrich A."/>
            <person name="Martin T."/>
            <person name="Durrens P."/>
            <person name="Casaregola S."/>
            <person name="Neuveglise C."/>
            <person name="Fairhead C."/>
            <person name="Marck C."/>
            <person name="Cruz J.A."/>
            <person name="Straub M.L."/>
            <person name="Kugler V."/>
            <person name="Sacerdot C."/>
            <person name="Uzunov Z."/>
            <person name="Thierry A."/>
            <person name="Weiss S."/>
            <person name="Bleykasten C."/>
            <person name="De Montigny J."/>
            <person name="Jacques N."/>
            <person name="Jung P."/>
            <person name="Lemaire M."/>
            <person name="Mallet S."/>
            <person name="Morel G."/>
            <person name="Richard G.F."/>
            <person name="Sarkar A."/>
            <person name="Savel G."/>
            <person name="Schacherer J."/>
            <person name="Seret M.L."/>
            <person name="Talla E."/>
            <person name="Samson G."/>
            <person name="Jubin C."/>
            <person name="Poulain J."/>
            <person name="Vacherie B."/>
            <person name="Barbe V."/>
            <person name="Pelletier E."/>
            <person name="Sherman D.J."/>
            <person name="Westhof E."/>
            <person name="Weissenbach J."/>
            <person name="Baret P.V."/>
            <person name="Wincker P."/>
            <person name="Gaillardin C."/>
            <person name="Dujon B."/>
            <person name="Souciet J.L."/>
        </authorList>
    </citation>
    <scope>NUCLEOTIDE SEQUENCE [LARGE SCALE GENOMIC DNA]</scope>
    <source>
        <strain evidence="3">CBS 270.75 / DBVPG 7215 / KCTC 17166 / NRRL Y-17582</strain>
    </source>
</reference>
<evidence type="ECO:0008006" key="4">
    <source>
        <dbReference type="Google" id="ProtNLM"/>
    </source>
</evidence>
<evidence type="ECO:0000313" key="3">
    <source>
        <dbReference type="Proteomes" id="UP000006790"/>
    </source>
</evidence>
<dbReference type="AlphaFoldDB" id="G8JU05"/>
<feature type="binding site" evidence="1">
    <location>
        <position position="122"/>
    </location>
    <ligand>
        <name>substrate</name>
    </ligand>
</feature>
<evidence type="ECO:0000313" key="2">
    <source>
        <dbReference type="EMBL" id="AET39508.1"/>
    </source>
</evidence>
<comment type="cofactor">
    <cofactor evidence="1">
        <name>Mg(2+)</name>
        <dbReference type="ChEBI" id="CHEBI:18420"/>
    </cofactor>
</comment>
<dbReference type="eggNOG" id="ENOG502RZ5Y">
    <property type="taxonomic scope" value="Eukaryota"/>
</dbReference>
<dbReference type="GO" id="GO:0008948">
    <property type="term" value="F:oxaloacetate decarboxylase activity"/>
    <property type="evidence" value="ECO:0007669"/>
    <property type="project" value="EnsemblFungi"/>
</dbReference>
<proteinExistence type="predicted"/>
<gene>
    <name evidence="2" type="ordered locus">Ecym_4468</name>
</gene>
<keyword evidence="1" id="KW-0460">Magnesium</keyword>
<dbReference type="PANTHER" id="PTHR33254">
    <property type="entry name" value="4-HYDROXY-4-METHYL-2-OXOGLUTARATE ALDOLASE 3-RELATED"/>
    <property type="match status" value="1"/>
</dbReference>
<dbReference type="OrthoDB" id="1476984at2759"/>
<dbReference type="FunCoup" id="G8JU05">
    <property type="interactions" value="19"/>
</dbReference>
<protein>
    <recommendedName>
        <fullName evidence="4">4-hydroxy-4-methyl-2-oxoglutarate aldolase</fullName>
    </recommendedName>
</protein>
<dbReference type="Gene3D" id="3.50.30.40">
    <property type="entry name" value="Ribonuclease E inhibitor RraA/RraA-like"/>
    <property type="match status" value="1"/>
</dbReference>
<dbReference type="GO" id="GO:0019619">
    <property type="term" value="P:3,4-dihydroxybenzoate catabolic process"/>
    <property type="evidence" value="ECO:0007669"/>
    <property type="project" value="EnsemblFungi"/>
</dbReference>
<dbReference type="RefSeq" id="XP_003646325.1">
    <property type="nucleotide sequence ID" value="XM_003646277.1"/>
</dbReference>
<dbReference type="Pfam" id="PF03737">
    <property type="entry name" value="RraA-like"/>
    <property type="match status" value="1"/>
</dbReference>
<dbReference type="OMA" id="MTAYEDF"/>
<dbReference type="PANTHER" id="PTHR33254:SF28">
    <property type="entry name" value="4-HYDROXY-4-METHYL-2-OXOGLUTARATE ALDOLASE"/>
    <property type="match status" value="1"/>
</dbReference>
<dbReference type="SUPFAM" id="SSF89562">
    <property type="entry name" value="RraA-like"/>
    <property type="match status" value="1"/>
</dbReference>
<name>G8JU05_ERECY</name>
<dbReference type="HOGENOM" id="CLU_072626_0_1_1"/>
<dbReference type="Proteomes" id="UP000006790">
    <property type="component" value="Chromosome 4"/>
</dbReference>
<dbReference type="InterPro" id="IPR036704">
    <property type="entry name" value="RraA/RraA-like_sf"/>
</dbReference>
<organism evidence="2 3">
    <name type="scientific">Eremothecium cymbalariae (strain CBS 270.75 / DBVPG 7215 / KCTC 17166 / NRRL Y-17582)</name>
    <name type="common">Yeast</name>
    <dbReference type="NCBI Taxonomy" id="931890"/>
    <lineage>
        <taxon>Eukaryota</taxon>
        <taxon>Fungi</taxon>
        <taxon>Dikarya</taxon>
        <taxon>Ascomycota</taxon>
        <taxon>Saccharomycotina</taxon>
        <taxon>Saccharomycetes</taxon>
        <taxon>Saccharomycetales</taxon>
        <taxon>Saccharomycetaceae</taxon>
        <taxon>Eremothecium</taxon>
    </lineage>
</organism>
<sequence length="235" mass="25660">MSYNVILSRFTTCDIADGLLNLYNISNGGFLPNLQRFSGEPKGTVVGPAYTVLFESVKKTSQEVNYIDNVPKGSVLVIALPVELQLPTAPYVKITQAMYGGLMSTRAQYLGANGTVVFGRIRDVGEHRELNHPVFSYGLGVCAPKMSVKPSIIGEPLPILSSDGTQENICSGDYIVADENGVVRIPKDIVDMERLINYIQKSIEADSLVFKDIKDGVPAKQAQKKHRAALKELLD</sequence>
<feature type="binding site" evidence="1">
    <location>
        <begin position="100"/>
        <end position="103"/>
    </location>
    <ligand>
        <name>substrate</name>
    </ligand>
</feature>
<evidence type="ECO:0000256" key="1">
    <source>
        <dbReference type="PIRSR" id="PIRSR605493-1"/>
    </source>
</evidence>
<accession>G8JU05</accession>
<dbReference type="GeneID" id="11472812"/>
<dbReference type="InParanoid" id="G8JU05"/>
<dbReference type="InterPro" id="IPR005493">
    <property type="entry name" value="RraA/RraA-like"/>
</dbReference>
<dbReference type="GO" id="GO:0046872">
    <property type="term" value="F:metal ion binding"/>
    <property type="evidence" value="ECO:0007669"/>
    <property type="project" value="UniProtKB-KW"/>
</dbReference>
<dbReference type="GO" id="GO:0047443">
    <property type="term" value="F:4-hydroxy-4-methyl-2-oxoglutarate aldolase activity"/>
    <property type="evidence" value="ECO:0007669"/>
    <property type="project" value="EnsemblFungi"/>
</dbReference>